<dbReference type="OrthoDB" id="9984778at2759"/>
<dbReference type="AlphaFoldDB" id="A0A9Q0JMG9"/>
<keyword evidence="3" id="KW-0862">Zinc</keyword>
<keyword evidence="7" id="KW-1185">Reference proteome</keyword>
<evidence type="ECO:0000259" key="5">
    <source>
        <dbReference type="PROSITE" id="PS50089"/>
    </source>
</evidence>
<evidence type="ECO:0000256" key="4">
    <source>
        <dbReference type="PROSITE-ProRule" id="PRU00175"/>
    </source>
</evidence>
<dbReference type="InterPro" id="IPR011016">
    <property type="entry name" value="Znf_RING-CH"/>
</dbReference>
<dbReference type="PANTHER" id="PTHR47662">
    <property type="entry name" value="RING-TYPE DOMAIN-CONTAINING PROTEIN"/>
    <property type="match status" value="1"/>
</dbReference>
<dbReference type="InterPro" id="IPR001841">
    <property type="entry name" value="Znf_RING"/>
</dbReference>
<dbReference type="EMBL" id="JAKUCV010000970">
    <property type="protein sequence ID" value="KAJ4848221.1"/>
    <property type="molecule type" value="Genomic_DNA"/>
</dbReference>
<accession>A0A9Q0JMG9</accession>
<gene>
    <name evidence="6" type="ORF">Tsubulata_014392</name>
</gene>
<proteinExistence type="predicted"/>
<dbReference type="GO" id="GO:0008270">
    <property type="term" value="F:zinc ion binding"/>
    <property type="evidence" value="ECO:0007669"/>
    <property type="project" value="UniProtKB-KW"/>
</dbReference>
<sequence>MIRCLDLIFSHLKWALNFFQTYQILVPEVGTEIDISYHTKASQSTGEPTECAVCLCKVEEGEEMRELRCNHIFHRVCLDRWIGYRHSTCPLCRESIFPRRTVTGLGAELLVFKFCAFSDDEGGDRWWLR</sequence>
<dbReference type="SUPFAM" id="SSF57850">
    <property type="entry name" value="RING/U-box"/>
    <property type="match status" value="1"/>
</dbReference>
<feature type="domain" description="RING-type" evidence="5">
    <location>
        <begin position="51"/>
        <end position="93"/>
    </location>
</feature>
<evidence type="ECO:0000313" key="7">
    <source>
        <dbReference type="Proteomes" id="UP001141552"/>
    </source>
</evidence>
<evidence type="ECO:0000256" key="3">
    <source>
        <dbReference type="ARBA" id="ARBA00022833"/>
    </source>
</evidence>
<dbReference type="Gene3D" id="3.30.40.10">
    <property type="entry name" value="Zinc/RING finger domain, C3HC4 (zinc finger)"/>
    <property type="match status" value="1"/>
</dbReference>
<dbReference type="InterPro" id="IPR013083">
    <property type="entry name" value="Znf_RING/FYVE/PHD"/>
</dbReference>
<dbReference type="PANTHER" id="PTHR47662:SF1">
    <property type="entry name" value="RING-TYPE DOMAIN-CONTAINING PROTEIN"/>
    <property type="match status" value="1"/>
</dbReference>
<reference evidence="6" key="1">
    <citation type="submission" date="2022-02" db="EMBL/GenBank/DDBJ databases">
        <authorList>
            <person name="Henning P.M."/>
            <person name="McCubbin A.G."/>
            <person name="Shore J.S."/>
        </authorList>
    </citation>
    <scope>NUCLEOTIDE SEQUENCE</scope>
    <source>
        <strain evidence="6">F60SS</strain>
        <tissue evidence="6">Leaves</tissue>
    </source>
</reference>
<reference evidence="6" key="2">
    <citation type="journal article" date="2023" name="Plants (Basel)">
        <title>Annotation of the Turnera subulata (Passifloraceae) Draft Genome Reveals the S-Locus Evolved after the Divergence of Turneroideae from Passifloroideae in a Stepwise Manner.</title>
        <authorList>
            <person name="Henning P.M."/>
            <person name="Roalson E.H."/>
            <person name="Mir W."/>
            <person name="McCubbin A.G."/>
            <person name="Shore J.S."/>
        </authorList>
    </citation>
    <scope>NUCLEOTIDE SEQUENCE</scope>
    <source>
        <strain evidence="6">F60SS</strain>
    </source>
</reference>
<evidence type="ECO:0000256" key="1">
    <source>
        <dbReference type="ARBA" id="ARBA00022723"/>
    </source>
</evidence>
<keyword evidence="2 4" id="KW-0863">Zinc-finger</keyword>
<organism evidence="6 7">
    <name type="scientific">Turnera subulata</name>
    <dbReference type="NCBI Taxonomy" id="218843"/>
    <lineage>
        <taxon>Eukaryota</taxon>
        <taxon>Viridiplantae</taxon>
        <taxon>Streptophyta</taxon>
        <taxon>Embryophyta</taxon>
        <taxon>Tracheophyta</taxon>
        <taxon>Spermatophyta</taxon>
        <taxon>Magnoliopsida</taxon>
        <taxon>eudicotyledons</taxon>
        <taxon>Gunneridae</taxon>
        <taxon>Pentapetalae</taxon>
        <taxon>rosids</taxon>
        <taxon>fabids</taxon>
        <taxon>Malpighiales</taxon>
        <taxon>Passifloraceae</taxon>
        <taxon>Turnera</taxon>
    </lineage>
</organism>
<evidence type="ECO:0000313" key="6">
    <source>
        <dbReference type="EMBL" id="KAJ4848221.1"/>
    </source>
</evidence>
<dbReference type="Pfam" id="PF13639">
    <property type="entry name" value="zf-RING_2"/>
    <property type="match status" value="1"/>
</dbReference>
<comment type="caution">
    <text evidence="6">The sequence shown here is derived from an EMBL/GenBank/DDBJ whole genome shotgun (WGS) entry which is preliminary data.</text>
</comment>
<dbReference type="PROSITE" id="PS50089">
    <property type="entry name" value="ZF_RING_2"/>
    <property type="match status" value="1"/>
</dbReference>
<dbReference type="SMART" id="SM00744">
    <property type="entry name" value="RINGv"/>
    <property type="match status" value="1"/>
</dbReference>
<evidence type="ECO:0000256" key="2">
    <source>
        <dbReference type="ARBA" id="ARBA00022771"/>
    </source>
</evidence>
<protein>
    <recommendedName>
        <fullName evidence="5">RING-type domain-containing protein</fullName>
    </recommendedName>
</protein>
<dbReference type="SMART" id="SM00184">
    <property type="entry name" value="RING"/>
    <property type="match status" value="1"/>
</dbReference>
<name>A0A9Q0JMG9_9ROSI</name>
<keyword evidence="1" id="KW-0479">Metal-binding</keyword>
<dbReference type="Proteomes" id="UP001141552">
    <property type="component" value="Unassembled WGS sequence"/>
</dbReference>